<feature type="transmembrane region" description="Helical" evidence="1">
    <location>
        <begin position="231"/>
        <end position="247"/>
    </location>
</feature>
<feature type="transmembrane region" description="Helical" evidence="1">
    <location>
        <begin position="197"/>
        <end position="219"/>
    </location>
</feature>
<proteinExistence type="predicted"/>
<keyword evidence="1" id="KW-0812">Transmembrane</keyword>
<dbReference type="Proteomes" id="UP001529369">
    <property type="component" value="Unassembled WGS sequence"/>
</dbReference>
<keyword evidence="3" id="KW-0808">Transferase</keyword>
<dbReference type="EMBL" id="JAUFPN010000185">
    <property type="protein sequence ID" value="MDN3567122.1"/>
    <property type="molecule type" value="Genomic_DNA"/>
</dbReference>
<sequence length="361" mass="38434">MKDPGVPGPGNNFDALRLGAASMVVLGHSFILVGLPPHAALGHSVSTLAVLIFFAISGYLVAGSWLRDPHPGRFALRRARRILPALAAVVLISVLVLGPVLTPLPFGDYALHAQTLRYLGNAILYVSYTLPLVFAENHYPHAVNGSLWTLPVEATMYALTPVLMLLGRWRPALLAALALAAGLAAYALAAAPREVVIGGTGFWSAAMLAPYFVAGAAVARFRLERWLDPRLGLAALAVLQIAPLGAVPREMLLILALPYAALAVALRSWPVLRRAGRFGDASYGLYLWSFPVQQTVVHVLGTAGGGWANVAVALPVSVILGLLSWHMLEKHALHRGGRPGVRRIGPPLALPQAEPWRRSPG</sequence>
<protein>
    <submittedName>
        <fullName evidence="3">Acyltransferase</fullName>
        <ecNumber evidence="3">2.3.-.-</ecNumber>
    </submittedName>
</protein>
<evidence type="ECO:0000259" key="2">
    <source>
        <dbReference type="Pfam" id="PF01757"/>
    </source>
</evidence>
<keyword evidence="3" id="KW-0012">Acyltransferase</keyword>
<keyword evidence="4" id="KW-1185">Reference proteome</keyword>
<evidence type="ECO:0000256" key="1">
    <source>
        <dbReference type="SAM" id="Phobius"/>
    </source>
</evidence>
<dbReference type="GO" id="GO:0016746">
    <property type="term" value="F:acyltransferase activity"/>
    <property type="evidence" value="ECO:0007669"/>
    <property type="project" value="UniProtKB-KW"/>
</dbReference>
<accession>A0ABT8ABC5</accession>
<keyword evidence="1" id="KW-0472">Membrane</keyword>
<name>A0ABT8ABC5_9PROT</name>
<gene>
    <name evidence="3" type="ORF">QWZ14_22310</name>
</gene>
<organism evidence="3 4">
    <name type="scientific">Paeniroseomonas aquatica</name>
    <dbReference type="NCBI Taxonomy" id="373043"/>
    <lineage>
        <taxon>Bacteria</taxon>
        <taxon>Pseudomonadati</taxon>
        <taxon>Pseudomonadota</taxon>
        <taxon>Alphaproteobacteria</taxon>
        <taxon>Acetobacterales</taxon>
        <taxon>Acetobacteraceae</taxon>
        <taxon>Paeniroseomonas</taxon>
    </lineage>
</organism>
<comment type="caution">
    <text evidence="3">The sequence shown here is derived from an EMBL/GenBank/DDBJ whole genome shotgun (WGS) entry which is preliminary data.</text>
</comment>
<feature type="transmembrane region" description="Helical" evidence="1">
    <location>
        <begin position="147"/>
        <end position="166"/>
    </location>
</feature>
<feature type="transmembrane region" description="Helical" evidence="1">
    <location>
        <begin position="118"/>
        <end position="135"/>
    </location>
</feature>
<feature type="transmembrane region" description="Helical" evidence="1">
    <location>
        <begin position="173"/>
        <end position="191"/>
    </location>
</feature>
<keyword evidence="1" id="KW-1133">Transmembrane helix</keyword>
<dbReference type="PANTHER" id="PTHR23028">
    <property type="entry name" value="ACETYLTRANSFERASE"/>
    <property type="match status" value="1"/>
</dbReference>
<dbReference type="RefSeq" id="WP_290319132.1">
    <property type="nucleotide sequence ID" value="NZ_JAUFPN010000185.1"/>
</dbReference>
<evidence type="ECO:0000313" key="4">
    <source>
        <dbReference type="Proteomes" id="UP001529369"/>
    </source>
</evidence>
<dbReference type="Pfam" id="PF01757">
    <property type="entry name" value="Acyl_transf_3"/>
    <property type="match status" value="1"/>
</dbReference>
<reference evidence="4" key="1">
    <citation type="journal article" date="2019" name="Int. J. Syst. Evol. Microbiol.">
        <title>The Global Catalogue of Microorganisms (GCM) 10K type strain sequencing project: providing services to taxonomists for standard genome sequencing and annotation.</title>
        <authorList>
            <consortium name="The Broad Institute Genomics Platform"/>
            <consortium name="The Broad Institute Genome Sequencing Center for Infectious Disease"/>
            <person name="Wu L."/>
            <person name="Ma J."/>
        </authorList>
    </citation>
    <scope>NUCLEOTIDE SEQUENCE [LARGE SCALE GENOMIC DNA]</scope>
    <source>
        <strain evidence="4">CECT 7131</strain>
    </source>
</reference>
<evidence type="ECO:0000313" key="3">
    <source>
        <dbReference type="EMBL" id="MDN3567122.1"/>
    </source>
</evidence>
<feature type="transmembrane region" description="Helical" evidence="1">
    <location>
        <begin position="307"/>
        <end position="328"/>
    </location>
</feature>
<feature type="transmembrane region" description="Helical" evidence="1">
    <location>
        <begin position="47"/>
        <end position="66"/>
    </location>
</feature>
<dbReference type="InterPro" id="IPR050879">
    <property type="entry name" value="Acyltransferase_3"/>
</dbReference>
<feature type="domain" description="Acyltransferase 3" evidence="2">
    <location>
        <begin position="12"/>
        <end position="324"/>
    </location>
</feature>
<dbReference type="PANTHER" id="PTHR23028:SF53">
    <property type="entry name" value="ACYL_TRANSF_3 DOMAIN-CONTAINING PROTEIN"/>
    <property type="match status" value="1"/>
</dbReference>
<dbReference type="EC" id="2.3.-.-" evidence="3"/>
<dbReference type="InterPro" id="IPR002656">
    <property type="entry name" value="Acyl_transf_3_dom"/>
</dbReference>
<feature type="transmembrane region" description="Helical" evidence="1">
    <location>
        <begin position="15"/>
        <end position="35"/>
    </location>
</feature>
<feature type="transmembrane region" description="Helical" evidence="1">
    <location>
        <begin position="86"/>
        <end position="106"/>
    </location>
</feature>